<sequence>MTSVPKQDSARSWVVAFSCCWINFFSALMYKSSGVVYVGVLQTLNVSREEASWPLTLLAVFIFTTGPVAGILALYLSIWKISVCGCLLSALAVCACFYADSIVYLMVCLGVVQGFGLGLLTLHNVIINQHFEKHRATASGISYAGPTLASLVYPPAVEVLFEEFGLRGSLLLFGGIMLNAVAGAFLQRPPSSKTANKSSFKVVPETLTADDVDCAAPLARDVWVEYKKDAPLDDQVKSPSGLPECGDSAAPSKYLPEDKDLRFHGRDWAEWSRLHRNLSLFLLPMFYLICGSFALILFNLTTYLTVIVDFAVGYGVSRISAVLLISAYSISDLAARLGSGWISDRGFVSRGNMMAVHFLIGGLVLFAIPVFTTYVGQVVLAVVSGWANGCTMILVSVLLTEHTGLDRLPVSFGVASLVAGVLCLARPPLIGYYRDTSGDYEGLFRLIGETSAVMGTDEPRWCRFPHPEMLRERRRWDRAVTSEQTTLRFALIGGSHCALSPNIPAIREIVREIVREELKKLVPAAECPASLSIAEIVREEVQQALYNQTFSSTPHRNYQL</sequence>
<organism evidence="1 2">
    <name type="scientific">Ixodes persulcatus</name>
    <name type="common">Taiga tick</name>
    <dbReference type="NCBI Taxonomy" id="34615"/>
    <lineage>
        <taxon>Eukaryota</taxon>
        <taxon>Metazoa</taxon>
        <taxon>Ecdysozoa</taxon>
        <taxon>Arthropoda</taxon>
        <taxon>Chelicerata</taxon>
        <taxon>Arachnida</taxon>
        <taxon>Acari</taxon>
        <taxon>Parasitiformes</taxon>
        <taxon>Ixodida</taxon>
        <taxon>Ixodoidea</taxon>
        <taxon>Ixodidae</taxon>
        <taxon>Ixodinae</taxon>
        <taxon>Ixodes</taxon>
    </lineage>
</organism>
<dbReference type="Proteomes" id="UP000805193">
    <property type="component" value="Unassembled WGS sequence"/>
</dbReference>
<reference evidence="1 2" key="1">
    <citation type="journal article" date="2020" name="Cell">
        <title>Large-Scale Comparative Analyses of Tick Genomes Elucidate Their Genetic Diversity and Vector Capacities.</title>
        <authorList>
            <consortium name="Tick Genome and Microbiome Consortium (TIGMIC)"/>
            <person name="Jia N."/>
            <person name="Wang J."/>
            <person name="Shi W."/>
            <person name="Du L."/>
            <person name="Sun Y."/>
            <person name="Zhan W."/>
            <person name="Jiang J.F."/>
            <person name="Wang Q."/>
            <person name="Zhang B."/>
            <person name="Ji P."/>
            <person name="Bell-Sakyi L."/>
            <person name="Cui X.M."/>
            <person name="Yuan T.T."/>
            <person name="Jiang B.G."/>
            <person name="Yang W.F."/>
            <person name="Lam T.T."/>
            <person name="Chang Q.C."/>
            <person name="Ding S.J."/>
            <person name="Wang X.J."/>
            <person name="Zhu J.G."/>
            <person name="Ruan X.D."/>
            <person name="Zhao L."/>
            <person name="Wei J.T."/>
            <person name="Ye R.Z."/>
            <person name="Que T.C."/>
            <person name="Du C.H."/>
            <person name="Zhou Y.H."/>
            <person name="Cheng J.X."/>
            <person name="Dai P.F."/>
            <person name="Guo W.B."/>
            <person name="Han X.H."/>
            <person name="Huang E.J."/>
            <person name="Li L.F."/>
            <person name="Wei W."/>
            <person name="Gao Y.C."/>
            <person name="Liu J.Z."/>
            <person name="Shao H.Z."/>
            <person name="Wang X."/>
            <person name="Wang C.C."/>
            <person name="Yang T.C."/>
            <person name="Huo Q.B."/>
            <person name="Li W."/>
            <person name="Chen H.Y."/>
            <person name="Chen S.E."/>
            <person name="Zhou L.G."/>
            <person name="Ni X.B."/>
            <person name="Tian J.H."/>
            <person name="Sheng Y."/>
            <person name="Liu T."/>
            <person name="Pan Y.S."/>
            <person name="Xia L.Y."/>
            <person name="Li J."/>
            <person name="Zhao F."/>
            <person name="Cao W.C."/>
        </authorList>
    </citation>
    <scope>NUCLEOTIDE SEQUENCE [LARGE SCALE GENOMIC DNA]</scope>
    <source>
        <strain evidence="1">Iper-2018</strain>
    </source>
</reference>
<dbReference type="EMBL" id="JABSTQ010010191">
    <property type="protein sequence ID" value="KAG0422719.1"/>
    <property type="molecule type" value="Genomic_DNA"/>
</dbReference>
<gene>
    <name evidence="1" type="ORF">HPB47_001487</name>
</gene>
<comment type="caution">
    <text evidence="1">The sequence shown here is derived from an EMBL/GenBank/DDBJ whole genome shotgun (WGS) entry which is preliminary data.</text>
</comment>
<name>A0AC60PP07_IXOPE</name>
<protein>
    <submittedName>
        <fullName evidence="1">Uncharacterized protein</fullName>
    </submittedName>
</protein>
<evidence type="ECO:0000313" key="1">
    <source>
        <dbReference type="EMBL" id="KAG0422719.1"/>
    </source>
</evidence>
<proteinExistence type="predicted"/>
<accession>A0AC60PP07</accession>
<evidence type="ECO:0000313" key="2">
    <source>
        <dbReference type="Proteomes" id="UP000805193"/>
    </source>
</evidence>
<keyword evidence="2" id="KW-1185">Reference proteome</keyword>